<sequence length="987" mass="108591">MPGLARKVLIAAAVDGLILHPLNPVPLKDGSRPPPLPLVKIKYGSNVSVSTVGRDHAPATSESFEAYGIVGIITVFHYSYLITITRRQQVANLFGRHPIYVVTEVALTPLTSQQEAADSIAKTALALKNRQQTDGTTSPSTSGDDETAPEAGGLGIDELPRDDAVESAPEDDPLPNDASARSSIAQDVISRRGSYGRFAQRWFSKSGWAAENKRQMGLTPDATPASSSNNNNSQQNKASNRNVPTRFQIPDGADGSEAAIELLPKLLRTAQILFGSSKTFFFGYDVDITRRLADGGLRASGGGRLGEEVDEEYFWNGHVMRRFREAGVEGVVVPVMQGFVGEREFTVDEKPPQKEDGEGGKESLEMREMSPSEEKQEGEGGLGVGGRKGTTERKFIMTVISRRSVKRAGLRYLRRGIDEGGWVANGVETEQILYEADKGEKGRVYSFVQVRGSFPVFFTQSPYSLKPTPVLQHSQEANYAALRKHFGRLGERYGELQVVNLVEKHGVEAPIGEVYERNIERLNEELAKEGKGKVGFEWFDFHSVCRGMKFENVSVLLGIVGGRLEELGSSVVEGGEVKERQKGVLRTNCMDCLDRTNVCQSSFGKFMLDLQLREEGIDMERQRDQENSWFNGLWADNGDAIGKQYAGTGAMKGDYTRTRKRNYRGALTDAGLSLTRLFNGMFNDFFLQASIDFLLGNVTSLVFEEFEANMMTKDPAVSMQNMRQQAIELCQKRVIEDEAEEFIGGWAFLTPSTPDTIRSATFEEAVLLLTDTALYLCRFDWNLDKVSSFERVDLAHVTKIRFGTYITSTISPAQVDELRNVGLVIEYKPGLTDITRVNTRSLSSMSDHPKPANDDFASAALSGVAGFFSGKNVAAAVTPTRKIALKALYSQTSAAVSGGGKVKGREEEDEDIARLTEIQQVVVIAAEIERLALLNQPREVKGKKDGEQGEEEGHLIEKGDIISVAEAKKNTGLLETLGHRVKKLVWA</sequence>
<dbReference type="InterPro" id="IPR022158">
    <property type="entry name" value="Inositol_phosphatase"/>
</dbReference>
<dbReference type="InterPro" id="IPR034753">
    <property type="entry name" value="hSac2"/>
</dbReference>
<evidence type="ECO:0000313" key="5">
    <source>
        <dbReference type="Proteomes" id="UP001174997"/>
    </source>
</evidence>
<keyword evidence="5" id="KW-1185">Reference proteome</keyword>
<dbReference type="GO" id="GO:0046856">
    <property type="term" value="P:phosphatidylinositol dephosphorylation"/>
    <property type="evidence" value="ECO:0007669"/>
    <property type="project" value="TreeGrafter"/>
</dbReference>
<dbReference type="PROSITE" id="PS51791">
    <property type="entry name" value="HSAC2"/>
    <property type="match status" value="1"/>
</dbReference>
<proteinExistence type="predicted"/>
<evidence type="ECO:0000256" key="1">
    <source>
        <dbReference type="SAM" id="MobiDB-lite"/>
    </source>
</evidence>
<feature type="region of interest" description="Disordered" evidence="1">
    <location>
        <begin position="345"/>
        <end position="388"/>
    </location>
</feature>
<feature type="region of interest" description="Disordered" evidence="1">
    <location>
        <begin position="128"/>
        <end position="184"/>
    </location>
</feature>
<feature type="compositionally biased region" description="Basic and acidic residues" evidence="1">
    <location>
        <begin position="345"/>
        <end position="378"/>
    </location>
</feature>
<organism evidence="4 5">
    <name type="scientific">Cercophora samala</name>
    <dbReference type="NCBI Taxonomy" id="330535"/>
    <lineage>
        <taxon>Eukaryota</taxon>
        <taxon>Fungi</taxon>
        <taxon>Dikarya</taxon>
        <taxon>Ascomycota</taxon>
        <taxon>Pezizomycotina</taxon>
        <taxon>Sordariomycetes</taxon>
        <taxon>Sordariomycetidae</taxon>
        <taxon>Sordariales</taxon>
        <taxon>Lasiosphaeriaceae</taxon>
        <taxon>Cercophora</taxon>
    </lineage>
</organism>
<name>A0AA39ZGW2_9PEZI</name>
<dbReference type="Pfam" id="PF02383">
    <property type="entry name" value="Syja_N"/>
    <property type="match status" value="1"/>
</dbReference>
<gene>
    <name evidence="4" type="ORF">QBC41DRAFT_387619</name>
</gene>
<dbReference type="InterPro" id="IPR002013">
    <property type="entry name" value="SAC_dom"/>
</dbReference>
<feature type="region of interest" description="Disordered" evidence="1">
    <location>
        <begin position="217"/>
        <end position="244"/>
    </location>
</feature>
<evidence type="ECO:0000313" key="4">
    <source>
        <dbReference type="EMBL" id="KAK0670828.1"/>
    </source>
</evidence>
<protein>
    <submittedName>
        <fullName evidence="4">Recessive suppressor of secretory defect</fullName>
    </submittedName>
</protein>
<dbReference type="PROSITE" id="PS50275">
    <property type="entry name" value="SAC"/>
    <property type="match status" value="1"/>
</dbReference>
<dbReference type="Pfam" id="PF12456">
    <property type="entry name" value="hSac2"/>
    <property type="match status" value="1"/>
</dbReference>
<accession>A0AA39ZGW2</accession>
<feature type="domain" description="HSac2" evidence="3">
    <location>
        <begin position="717"/>
        <end position="868"/>
    </location>
</feature>
<dbReference type="GO" id="GO:0043812">
    <property type="term" value="F:phosphatidylinositol-4-phosphate phosphatase activity"/>
    <property type="evidence" value="ECO:0007669"/>
    <property type="project" value="TreeGrafter"/>
</dbReference>
<comment type="caution">
    <text evidence="4">The sequence shown here is derived from an EMBL/GenBank/DDBJ whole genome shotgun (WGS) entry which is preliminary data.</text>
</comment>
<reference evidence="4" key="1">
    <citation type="submission" date="2023-06" db="EMBL/GenBank/DDBJ databases">
        <title>Genome-scale phylogeny and comparative genomics of the fungal order Sordariales.</title>
        <authorList>
            <consortium name="Lawrence Berkeley National Laboratory"/>
            <person name="Hensen N."/>
            <person name="Bonometti L."/>
            <person name="Westerberg I."/>
            <person name="Brannstrom I.O."/>
            <person name="Guillou S."/>
            <person name="Cros-Aarteil S."/>
            <person name="Calhoun S."/>
            <person name="Haridas S."/>
            <person name="Kuo A."/>
            <person name="Mondo S."/>
            <person name="Pangilinan J."/>
            <person name="Riley R."/>
            <person name="Labutti K."/>
            <person name="Andreopoulos B."/>
            <person name="Lipzen A."/>
            <person name="Chen C."/>
            <person name="Yanf M."/>
            <person name="Daum C."/>
            <person name="Ng V."/>
            <person name="Clum A."/>
            <person name="Steindorff A."/>
            <person name="Ohm R."/>
            <person name="Martin F."/>
            <person name="Silar P."/>
            <person name="Natvig D."/>
            <person name="Lalanne C."/>
            <person name="Gautier V."/>
            <person name="Ament-Velasquez S.L."/>
            <person name="Kruys A."/>
            <person name="Hutchinson M.I."/>
            <person name="Powell A.J."/>
            <person name="Barry K."/>
            <person name="Miller A.N."/>
            <person name="Grigoriev I.V."/>
            <person name="Debuchy R."/>
            <person name="Gladieux P."/>
            <person name="Thoren M.H."/>
            <person name="Johannesson H."/>
        </authorList>
    </citation>
    <scope>NUCLEOTIDE SEQUENCE</scope>
    <source>
        <strain evidence="4">CBS 307.81</strain>
    </source>
</reference>
<dbReference type="EMBL" id="JAULSY010000027">
    <property type="protein sequence ID" value="KAK0670828.1"/>
    <property type="molecule type" value="Genomic_DNA"/>
</dbReference>
<feature type="domain" description="SAC" evidence="2">
    <location>
        <begin position="276"/>
        <end position="647"/>
    </location>
</feature>
<dbReference type="PANTHER" id="PTHR45662">
    <property type="entry name" value="PHOSPHATIDYLINOSITIDE PHOSPHATASE SAC1"/>
    <property type="match status" value="1"/>
</dbReference>
<feature type="compositionally biased region" description="Gly residues" evidence="1">
    <location>
        <begin position="379"/>
        <end position="388"/>
    </location>
</feature>
<dbReference type="PANTHER" id="PTHR45662:SF7">
    <property type="entry name" value="SACI DOMAIN PROTEIN (AFU_ORTHOLOGUE AFUA_1G15890)"/>
    <property type="match status" value="1"/>
</dbReference>
<feature type="compositionally biased region" description="Low complexity" evidence="1">
    <location>
        <begin position="225"/>
        <end position="242"/>
    </location>
</feature>
<dbReference type="GO" id="GO:0005783">
    <property type="term" value="C:endoplasmic reticulum"/>
    <property type="evidence" value="ECO:0007669"/>
    <property type="project" value="TreeGrafter"/>
</dbReference>
<feature type="compositionally biased region" description="Low complexity" evidence="1">
    <location>
        <begin position="133"/>
        <end position="142"/>
    </location>
</feature>
<dbReference type="AlphaFoldDB" id="A0AA39ZGW2"/>
<evidence type="ECO:0000259" key="3">
    <source>
        <dbReference type="PROSITE" id="PS51791"/>
    </source>
</evidence>
<dbReference type="Proteomes" id="UP001174997">
    <property type="component" value="Unassembled WGS sequence"/>
</dbReference>
<evidence type="ECO:0000259" key="2">
    <source>
        <dbReference type="PROSITE" id="PS50275"/>
    </source>
</evidence>